<evidence type="ECO:0000256" key="2">
    <source>
        <dbReference type="ARBA" id="ARBA00023015"/>
    </source>
</evidence>
<evidence type="ECO:0000259" key="7">
    <source>
        <dbReference type="PROSITE" id="PS50863"/>
    </source>
</evidence>
<dbReference type="GO" id="GO:0003677">
    <property type="term" value="F:DNA binding"/>
    <property type="evidence" value="ECO:0007669"/>
    <property type="project" value="UniProtKB-KW"/>
</dbReference>
<dbReference type="InterPro" id="IPR003340">
    <property type="entry name" value="B3_DNA-bd"/>
</dbReference>
<dbReference type="InterPro" id="IPR044837">
    <property type="entry name" value="REM16-like"/>
</dbReference>
<dbReference type="SUPFAM" id="SSF101936">
    <property type="entry name" value="DNA-binding pseudobarrel domain"/>
    <property type="match status" value="3"/>
</dbReference>
<dbReference type="Gene3D" id="2.40.330.10">
    <property type="entry name" value="DNA-binding pseudobarrel domain"/>
    <property type="match status" value="3"/>
</dbReference>
<feature type="compositionally biased region" description="Basic and acidic residues" evidence="6">
    <location>
        <begin position="296"/>
        <end position="307"/>
    </location>
</feature>
<dbReference type="AlphaFoldDB" id="A0AAN9I0K9"/>
<feature type="domain" description="TF-B3" evidence="7">
    <location>
        <begin position="183"/>
        <end position="284"/>
    </location>
</feature>
<keyword evidence="4" id="KW-0804">Transcription</keyword>
<dbReference type="GO" id="GO:0005634">
    <property type="term" value="C:nucleus"/>
    <property type="evidence" value="ECO:0007669"/>
    <property type="project" value="UniProtKB-SubCell"/>
</dbReference>
<dbReference type="SMART" id="SM01019">
    <property type="entry name" value="B3"/>
    <property type="match status" value="3"/>
</dbReference>
<dbReference type="PANTHER" id="PTHR31391:SF4">
    <property type="entry name" value="B3 DOMAIN-CONTAINING PROTEIN OS03G0184500"/>
    <property type="match status" value="1"/>
</dbReference>
<dbReference type="CDD" id="cd10017">
    <property type="entry name" value="B3_DNA"/>
    <property type="match status" value="3"/>
</dbReference>
<accession>A0AAN9I0K9</accession>
<evidence type="ECO:0000313" key="8">
    <source>
        <dbReference type="EMBL" id="KAK7256211.1"/>
    </source>
</evidence>
<comment type="subcellular location">
    <subcellularLocation>
        <location evidence="1">Nucleus</location>
    </subcellularLocation>
</comment>
<organism evidence="8 9">
    <name type="scientific">Crotalaria pallida</name>
    <name type="common">Smooth rattlebox</name>
    <name type="synonym">Crotalaria striata</name>
    <dbReference type="NCBI Taxonomy" id="3830"/>
    <lineage>
        <taxon>Eukaryota</taxon>
        <taxon>Viridiplantae</taxon>
        <taxon>Streptophyta</taxon>
        <taxon>Embryophyta</taxon>
        <taxon>Tracheophyta</taxon>
        <taxon>Spermatophyta</taxon>
        <taxon>Magnoliopsida</taxon>
        <taxon>eudicotyledons</taxon>
        <taxon>Gunneridae</taxon>
        <taxon>Pentapetalae</taxon>
        <taxon>rosids</taxon>
        <taxon>fabids</taxon>
        <taxon>Fabales</taxon>
        <taxon>Fabaceae</taxon>
        <taxon>Papilionoideae</taxon>
        <taxon>50 kb inversion clade</taxon>
        <taxon>genistoids sensu lato</taxon>
        <taxon>core genistoids</taxon>
        <taxon>Crotalarieae</taxon>
        <taxon>Crotalaria</taxon>
    </lineage>
</organism>
<evidence type="ECO:0000313" key="9">
    <source>
        <dbReference type="Proteomes" id="UP001372338"/>
    </source>
</evidence>
<feature type="region of interest" description="Disordered" evidence="6">
    <location>
        <begin position="287"/>
        <end position="321"/>
    </location>
</feature>
<reference evidence="8 9" key="1">
    <citation type="submission" date="2024-01" db="EMBL/GenBank/DDBJ databases">
        <title>The genomes of 5 underutilized Papilionoideae crops provide insights into root nodulation and disease resistanc.</title>
        <authorList>
            <person name="Yuan L."/>
        </authorList>
    </citation>
    <scope>NUCLEOTIDE SEQUENCE [LARGE SCALE GENOMIC DNA]</scope>
    <source>
        <strain evidence="8">ZHUSHIDOU_FW_LH</strain>
        <tissue evidence="8">Leaf</tissue>
    </source>
</reference>
<evidence type="ECO:0000256" key="4">
    <source>
        <dbReference type="ARBA" id="ARBA00023163"/>
    </source>
</evidence>
<dbReference type="InterPro" id="IPR015300">
    <property type="entry name" value="DNA-bd_pseudobarrel_sf"/>
</dbReference>
<evidence type="ECO:0000256" key="3">
    <source>
        <dbReference type="ARBA" id="ARBA00023125"/>
    </source>
</evidence>
<dbReference type="PROSITE" id="PS50863">
    <property type="entry name" value="B3"/>
    <property type="match status" value="3"/>
</dbReference>
<dbReference type="Proteomes" id="UP001372338">
    <property type="component" value="Unassembled WGS sequence"/>
</dbReference>
<gene>
    <name evidence="8" type="ORF">RIF29_29649</name>
</gene>
<name>A0AAN9I0K9_CROPI</name>
<protein>
    <recommendedName>
        <fullName evidence="7">TF-B3 domain-containing protein</fullName>
    </recommendedName>
</protein>
<dbReference type="Pfam" id="PF02362">
    <property type="entry name" value="B3"/>
    <property type="match status" value="3"/>
</dbReference>
<feature type="domain" description="TF-B3" evidence="7">
    <location>
        <begin position="1"/>
        <end position="78"/>
    </location>
</feature>
<feature type="domain" description="TF-B3" evidence="7">
    <location>
        <begin position="347"/>
        <end position="448"/>
    </location>
</feature>
<evidence type="ECO:0000256" key="1">
    <source>
        <dbReference type="ARBA" id="ARBA00004123"/>
    </source>
</evidence>
<feature type="region of interest" description="Disordered" evidence="6">
    <location>
        <begin position="91"/>
        <end position="119"/>
    </location>
</feature>
<evidence type="ECO:0000256" key="6">
    <source>
        <dbReference type="SAM" id="MobiDB-lite"/>
    </source>
</evidence>
<proteinExistence type="predicted"/>
<keyword evidence="5" id="KW-0539">Nucleus</keyword>
<dbReference type="EMBL" id="JAYWIO010000006">
    <property type="protein sequence ID" value="KAK7256211.1"/>
    <property type="molecule type" value="Genomic_DNA"/>
</dbReference>
<sequence>MIPRTFTEKYGESLPKTAFLKTPVGGEWKVNLVKHDGRTWFQKGWKEFVEYHSLAEGHIVVFRYERTSNFQVFIFDMSALEIDYPIKSEGTRASNDKVNKRPVVESLEDHRPSQKRKDNSSLEFLQQFKKKRSRYVEVEGLSKLSNATLNHIGKTCKEGQHTAAKKITTLDRARSFKTCNPSFLVVMGPSYIHSHANLNIPSLFGKTYFDLGIKRGDINLQLENGRVWPGRYLIRENSTGTKVEISAGWKPFAMDNNLKVGDVCIFELIDRTKLTFKVFIIRETDNSNCSTSQGLKSDDSSPKDEYKMSGSGIPGPNFSEKQKPMISTKQISALDRASSFKFYNPYFLVVIHLSHVHSRPKLNLPSKFCKKHFGLGNKRGDINLQLSNGRVWPASYHISKSNARTRFHLSCGWGAFAKENDLKVGDVCIFELIDRTKVTFQIHIFRETGNPICHTSQGRFNVIFLLKQFRLSNQYILLSCADSADETHRSRNQIYCRKEKGNKDRVEETLMRESNQMDT</sequence>
<evidence type="ECO:0000256" key="5">
    <source>
        <dbReference type="ARBA" id="ARBA00023242"/>
    </source>
</evidence>
<keyword evidence="9" id="KW-1185">Reference proteome</keyword>
<keyword evidence="3" id="KW-0238">DNA-binding</keyword>
<dbReference type="PANTHER" id="PTHR31391">
    <property type="entry name" value="B3 DOMAIN-CONTAINING PROTEIN OS11G0197600-RELATED"/>
    <property type="match status" value="1"/>
</dbReference>
<comment type="caution">
    <text evidence="8">The sequence shown here is derived from an EMBL/GenBank/DDBJ whole genome shotgun (WGS) entry which is preliminary data.</text>
</comment>
<keyword evidence="2" id="KW-0805">Transcription regulation</keyword>